<feature type="region of interest" description="Disordered" evidence="1">
    <location>
        <begin position="1"/>
        <end position="23"/>
    </location>
</feature>
<dbReference type="EMBL" id="FNDI01000002">
    <property type="protein sequence ID" value="SDH12957.1"/>
    <property type="molecule type" value="Genomic_DNA"/>
</dbReference>
<evidence type="ECO:0000256" key="1">
    <source>
        <dbReference type="SAM" id="MobiDB-lite"/>
    </source>
</evidence>
<protein>
    <submittedName>
        <fullName evidence="2">Uncharacterized protein</fullName>
    </submittedName>
</protein>
<evidence type="ECO:0000313" key="2">
    <source>
        <dbReference type="EMBL" id="SDH12957.1"/>
    </source>
</evidence>
<organism evidence="2 3">
    <name type="scientific">Paraburkholderia steynii</name>
    <dbReference type="NCBI Taxonomy" id="1245441"/>
    <lineage>
        <taxon>Bacteria</taxon>
        <taxon>Pseudomonadati</taxon>
        <taxon>Pseudomonadota</taxon>
        <taxon>Betaproteobacteria</taxon>
        <taxon>Burkholderiales</taxon>
        <taxon>Burkholderiaceae</taxon>
        <taxon>Paraburkholderia</taxon>
    </lineage>
</organism>
<dbReference type="Proteomes" id="UP000198900">
    <property type="component" value="Unassembled WGS sequence"/>
</dbReference>
<accession>A0A7Z7FEV9</accession>
<proteinExistence type="predicted"/>
<keyword evidence="3" id="KW-1185">Reference proteome</keyword>
<evidence type="ECO:0000313" key="3">
    <source>
        <dbReference type="Proteomes" id="UP000198900"/>
    </source>
</evidence>
<reference evidence="2" key="1">
    <citation type="submission" date="2016-10" db="EMBL/GenBank/DDBJ databases">
        <authorList>
            <person name="Varghese N."/>
            <person name="Submissions S."/>
        </authorList>
    </citation>
    <scope>NUCLEOTIDE SEQUENCE [LARGE SCALE GENOMIC DNA]</scope>
    <source>
        <strain evidence="2">YR281</strain>
    </source>
</reference>
<gene>
    <name evidence="2" type="ORF">SAMN04487926_102190</name>
</gene>
<dbReference type="AlphaFoldDB" id="A0A7Z7FEV9"/>
<sequence length="64" mass="7310">MHRSREFSGGRSRARRTMHRAGELRRVPMSQLVTSVSRWHLRSQAVAPLVLLTACDRMAGPFSF</sequence>
<name>A0A7Z7FEV9_9BURK</name>
<comment type="caution">
    <text evidence="2">The sequence shown here is derived from an EMBL/GenBank/DDBJ whole genome shotgun (WGS) entry which is preliminary data.</text>
</comment>